<protein>
    <recommendedName>
        <fullName evidence="1">GYF domain-containing protein</fullName>
    </recommendedName>
</protein>
<organism evidence="2">
    <name type="scientific">marine metagenome</name>
    <dbReference type="NCBI Taxonomy" id="408172"/>
    <lineage>
        <taxon>unclassified sequences</taxon>
        <taxon>metagenomes</taxon>
        <taxon>ecological metagenomes</taxon>
    </lineage>
</organism>
<proteinExistence type="predicted"/>
<evidence type="ECO:0000313" key="2">
    <source>
        <dbReference type="EMBL" id="SVE12061.1"/>
    </source>
</evidence>
<feature type="domain" description="GYF" evidence="1">
    <location>
        <begin position="4"/>
        <end position="52"/>
    </location>
</feature>
<accession>A0A383AWT2</accession>
<gene>
    <name evidence="2" type="ORF">METZ01_LOCUS464915</name>
</gene>
<dbReference type="Pfam" id="PF14237">
    <property type="entry name" value="GYF_2"/>
    <property type="match status" value="1"/>
</dbReference>
<sequence>MQIHVNKNGQQYGPYSVEELRAYLTQGSLSVEDYAWYEGLPSWVQINQIQGLSSADSNPPQ</sequence>
<feature type="non-terminal residue" evidence="2">
    <location>
        <position position="61"/>
    </location>
</feature>
<dbReference type="EMBL" id="UINC01195474">
    <property type="protein sequence ID" value="SVE12061.1"/>
    <property type="molecule type" value="Genomic_DNA"/>
</dbReference>
<dbReference type="AlphaFoldDB" id="A0A383AWT2"/>
<reference evidence="2" key="1">
    <citation type="submission" date="2018-05" db="EMBL/GenBank/DDBJ databases">
        <authorList>
            <person name="Lanie J.A."/>
            <person name="Ng W.-L."/>
            <person name="Kazmierczak K.M."/>
            <person name="Andrzejewski T.M."/>
            <person name="Davidsen T.M."/>
            <person name="Wayne K.J."/>
            <person name="Tettelin H."/>
            <person name="Glass J.I."/>
            <person name="Rusch D."/>
            <person name="Podicherti R."/>
            <person name="Tsui H.-C.T."/>
            <person name="Winkler M.E."/>
        </authorList>
    </citation>
    <scope>NUCLEOTIDE SEQUENCE</scope>
</reference>
<dbReference type="InterPro" id="IPR025640">
    <property type="entry name" value="GYF_2"/>
</dbReference>
<name>A0A383AWT2_9ZZZZ</name>
<evidence type="ECO:0000259" key="1">
    <source>
        <dbReference type="Pfam" id="PF14237"/>
    </source>
</evidence>